<organism evidence="9 10">
    <name type="scientific">Sulfurospirillum deleyianum (strain ATCC 51133 / DSM 6946 / 5175)</name>
    <dbReference type="NCBI Taxonomy" id="525898"/>
    <lineage>
        <taxon>Bacteria</taxon>
        <taxon>Pseudomonadati</taxon>
        <taxon>Campylobacterota</taxon>
        <taxon>Epsilonproteobacteria</taxon>
        <taxon>Campylobacterales</taxon>
        <taxon>Sulfurospirillaceae</taxon>
        <taxon>Sulfurospirillum</taxon>
    </lineage>
</organism>
<dbReference type="SUPFAM" id="SSF81891">
    <property type="entry name" value="Poly A polymerase C-terminal region-like"/>
    <property type="match status" value="1"/>
</dbReference>
<dbReference type="PANTHER" id="PTHR46173">
    <property type="entry name" value="CCA TRNA NUCLEOTIDYLTRANSFERASE 1, MITOCHONDRIAL"/>
    <property type="match status" value="1"/>
</dbReference>
<dbReference type="GO" id="GO:0008033">
    <property type="term" value="P:tRNA processing"/>
    <property type="evidence" value="ECO:0007669"/>
    <property type="project" value="UniProtKB-KW"/>
</dbReference>
<comment type="similarity">
    <text evidence="7">Belongs to the tRNA nucleotidyltransferase/poly(A) polymerase family.</text>
</comment>
<dbReference type="InterPro" id="IPR043519">
    <property type="entry name" value="NT_sf"/>
</dbReference>
<name>D1B359_SULD5</name>
<protein>
    <submittedName>
        <fullName evidence="9">Polynucleotide adenylyltransferase region</fullName>
    </submittedName>
</protein>
<feature type="domain" description="Poly A polymerase head" evidence="8">
    <location>
        <begin position="29"/>
        <end position="148"/>
    </location>
</feature>
<keyword evidence="10" id="KW-1185">Reference proteome</keyword>
<dbReference type="Pfam" id="PF01743">
    <property type="entry name" value="PolyA_pol"/>
    <property type="match status" value="1"/>
</dbReference>
<gene>
    <name evidence="9" type="ordered locus">Sdel_1513</name>
</gene>
<dbReference type="KEGG" id="sdl:Sdel_1513"/>
<evidence type="ECO:0000256" key="2">
    <source>
        <dbReference type="ARBA" id="ARBA00022679"/>
    </source>
</evidence>
<keyword evidence="6" id="KW-0460">Magnesium</keyword>
<keyword evidence="3" id="KW-0819">tRNA processing</keyword>
<dbReference type="Gene3D" id="1.10.3090.10">
    <property type="entry name" value="cca-adding enzyme, domain 2"/>
    <property type="match status" value="1"/>
</dbReference>
<evidence type="ECO:0000256" key="7">
    <source>
        <dbReference type="RuleBase" id="RU003953"/>
    </source>
</evidence>
<evidence type="ECO:0000259" key="8">
    <source>
        <dbReference type="Pfam" id="PF01743"/>
    </source>
</evidence>
<dbReference type="InterPro" id="IPR002646">
    <property type="entry name" value="PolA_pol_head_dom"/>
</dbReference>
<reference evidence="9 10" key="2">
    <citation type="journal article" date="2010" name="Stand. Genomic Sci.">
        <title>Complete genome sequence of Sulfurospirillum deleyianum type strain (5175).</title>
        <authorList>
            <person name="Sikorski J."/>
            <person name="Lapidus A."/>
            <person name="Copeland A."/>
            <person name="Glavina Del Rio T."/>
            <person name="Nolan M."/>
            <person name="Lucas S."/>
            <person name="Chen F."/>
            <person name="Tice H."/>
            <person name="Cheng J.F."/>
            <person name="Saunders E."/>
            <person name="Bruce D."/>
            <person name="Goodwin L."/>
            <person name="Pitluck S."/>
            <person name="Ovchinnikova G."/>
            <person name="Pati A."/>
            <person name="Ivanova N."/>
            <person name="Mavromatis K."/>
            <person name="Chen A."/>
            <person name="Palaniappan K."/>
            <person name="Chain P."/>
            <person name="Land M."/>
            <person name="Hauser L."/>
            <person name="Chang Y.J."/>
            <person name="Jeffries C.D."/>
            <person name="Brettin T."/>
            <person name="Detter J.C."/>
            <person name="Han C."/>
            <person name="Rohde M."/>
            <person name="Lang E."/>
            <person name="Spring S."/>
            <person name="Goker M."/>
            <person name="Bristow J."/>
            <person name="Eisen J.A."/>
            <person name="Markowitz V."/>
            <person name="Hugenholtz P."/>
            <person name="Kyrpides N.C."/>
            <person name="Klenk H.P."/>
        </authorList>
    </citation>
    <scope>NUCLEOTIDE SEQUENCE [LARGE SCALE GENOMIC DNA]</scope>
    <source>
        <strain evidence="10">ATCC 51133 / DSM 6946 / 5175</strain>
    </source>
</reference>
<dbReference type="RefSeq" id="WP_012857280.1">
    <property type="nucleotide sequence ID" value="NC_013512.1"/>
</dbReference>
<keyword evidence="4 9" id="KW-0548">Nucleotidyltransferase</keyword>
<evidence type="ECO:0000256" key="3">
    <source>
        <dbReference type="ARBA" id="ARBA00022694"/>
    </source>
</evidence>
<evidence type="ECO:0000256" key="6">
    <source>
        <dbReference type="ARBA" id="ARBA00022842"/>
    </source>
</evidence>
<dbReference type="EMBL" id="CP001816">
    <property type="protein sequence ID" value="ACZ12529.1"/>
    <property type="molecule type" value="Genomic_DNA"/>
</dbReference>
<evidence type="ECO:0000256" key="1">
    <source>
        <dbReference type="ARBA" id="ARBA00001946"/>
    </source>
</evidence>
<keyword evidence="7" id="KW-0694">RNA-binding</keyword>
<accession>D1B359</accession>
<dbReference type="Gene3D" id="3.30.460.10">
    <property type="entry name" value="Beta Polymerase, domain 2"/>
    <property type="match status" value="1"/>
</dbReference>
<dbReference type="AlphaFoldDB" id="D1B359"/>
<dbReference type="GO" id="GO:0016779">
    <property type="term" value="F:nucleotidyltransferase activity"/>
    <property type="evidence" value="ECO:0007669"/>
    <property type="project" value="UniProtKB-KW"/>
</dbReference>
<dbReference type="PANTHER" id="PTHR46173:SF1">
    <property type="entry name" value="CCA TRNA NUCLEOTIDYLTRANSFERASE 1, MITOCHONDRIAL"/>
    <property type="match status" value="1"/>
</dbReference>
<reference evidence="10" key="1">
    <citation type="submission" date="2009-11" db="EMBL/GenBank/DDBJ databases">
        <title>The complete genome of Sulfurospirillum deleyianum DSM 6946.</title>
        <authorList>
            <consortium name="US DOE Joint Genome Institute (JGI-PGF)"/>
            <person name="Lucas S."/>
            <person name="Copeland A."/>
            <person name="Lapidus A."/>
            <person name="Glavina del Rio T."/>
            <person name="Dalin E."/>
            <person name="Tice H."/>
            <person name="Bruce D."/>
            <person name="Goodwin L."/>
            <person name="Pitluck S."/>
            <person name="Kyrpides N."/>
            <person name="Mavromatis K."/>
            <person name="Ivanova N."/>
            <person name="Ovchinnikova G."/>
            <person name="Munk A.C."/>
            <person name="Lu M."/>
            <person name="Brettin T."/>
            <person name="Detter J.C."/>
            <person name="Han C."/>
            <person name="Tapia R."/>
            <person name="Larimer F."/>
            <person name="Land M."/>
            <person name="Hauser L."/>
            <person name="Markowitz V."/>
            <person name="Cheng J.F."/>
            <person name="Hugenholtz P."/>
            <person name="Woyke T."/>
            <person name="Wu D."/>
            <person name="Aumann P."/>
            <person name="Schneider S."/>
            <person name="Lang E."/>
            <person name="Spring S."/>
            <person name="Klenk H.P."/>
            <person name="Eisen J.A."/>
        </authorList>
    </citation>
    <scope>NUCLEOTIDE SEQUENCE [LARGE SCALE GENOMIC DNA]</scope>
    <source>
        <strain evidence="10">ATCC 51133 / DSM 6946 / 5175</strain>
    </source>
</reference>
<dbReference type="Proteomes" id="UP000002222">
    <property type="component" value="Chromosome"/>
</dbReference>
<sequence length="375" mass="44185">MKRYIDLHGSFLSQFEEAKTFLAPYTKRAYLVGGSVRDICVDEPLHDLDIEVYDIAPETFDNLMQRIGAVGVGKSFFVYKWGNIDFSLPRIERKSGVGHNAFEVEVCEDEKEASKRRDFTINAMMLNIFTYELLDFWDGQKAILDRLLVIIDEEKFKEDSLRVLRAMQFSARLGFKIESKSLMIMREIALSDLTKPRILWEFEKLFNASYLHYGLFYMYQLELFEKCFTCKVENHFFTIARELLRCKHNFQEEFASYYFVYIVANRLQQDPIKWLSALDAPNHYRRFFRNQPFVEGEINDKTLLHVSLDIPLCEWLGHYREGVKERAIALEIWEQPFDGGISVHDVMNEGFEGRSIGDELRKRRIAKIQELCEAE</sequence>
<dbReference type="HOGENOM" id="CLU_849113_0_0_7"/>
<evidence type="ECO:0000313" key="10">
    <source>
        <dbReference type="Proteomes" id="UP000002222"/>
    </source>
</evidence>
<evidence type="ECO:0000256" key="4">
    <source>
        <dbReference type="ARBA" id="ARBA00022695"/>
    </source>
</evidence>
<dbReference type="InterPro" id="IPR050264">
    <property type="entry name" value="Bact_CCA-adding_enz_type3_sf"/>
</dbReference>
<dbReference type="OrthoDB" id="9805698at2"/>
<dbReference type="GO" id="GO:0000049">
    <property type="term" value="F:tRNA binding"/>
    <property type="evidence" value="ECO:0007669"/>
    <property type="project" value="TreeGrafter"/>
</dbReference>
<dbReference type="CDD" id="cd05398">
    <property type="entry name" value="NT_ClassII-CCAase"/>
    <property type="match status" value="1"/>
</dbReference>
<dbReference type="STRING" id="525898.Sdel_1513"/>
<keyword evidence="2 7" id="KW-0808">Transferase</keyword>
<proteinExistence type="inferred from homology"/>
<dbReference type="GO" id="GO:0046872">
    <property type="term" value="F:metal ion binding"/>
    <property type="evidence" value="ECO:0007669"/>
    <property type="project" value="UniProtKB-KW"/>
</dbReference>
<comment type="cofactor">
    <cofactor evidence="1">
        <name>Mg(2+)</name>
        <dbReference type="ChEBI" id="CHEBI:18420"/>
    </cofactor>
</comment>
<keyword evidence="5" id="KW-0479">Metal-binding</keyword>
<evidence type="ECO:0000256" key="5">
    <source>
        <dbReference type="ARBA" id="ARBA00022723"/>
    </source>
</evidence>
<dbReference type="eggNOG" id="COG0617">
    <property type="taxonomic scope" value="Bacteria"/>
</dbReference>
<dbReference type="SUPFAM" id="SSF81301">
    <property type="entry name" value="Nucleotidyltransferase"/>
    <property type="match status" value="1"/>
</dbReference>
<evidence type="ECO:0000313" key="9">
    <source>
        <dbReference type="EMBL" id="ACZ12529.1"/>
    </source>
</evidence>